<comment type="subcellular location">
    <subcellularLocation>
        <location evidence="1">Cell membrane</location>
        <topology evidence="1">Single-pass type II membrane protein</topology>
    </subcellularLocation>
</comment>
<gene>
    <name evidence="5" type="ORF">AWW66_30465</name>
</gene>
<dbReference type="GO" id="GO:0005886">
    <property type="term" value="C:plasma membrane"/>
    <property type="evidence" value="ECO:0007669"/>
    <property type="project" value="UniProtKB-SubCell"/>
</dbReference>
<feature type="active site" evidence="3">
    <location>
        <position position="86"/>
    </location>
</feature>
<dbReference type="SUPFAM" id="SSF51306">
    <property type="entry name" value="LexA/Signal peptidase"/>
    <property type="match status" value="1"/>
</dbReference>
<feature type="active site" evidence="3">
    <location>
        <position position="30"/>
    </location>
</feature>
<dbReference type="PANTHER" id="PTHR43390">
    <property type="entry name" value="SIGNAL PEPTIDASE I"/>
    <property type="match status" value="1"/>
</dbReference>
<accession>A0A136PIU2</accession>
<evidence type="ECO:0000256" key="3">
    <source>
        <dbReference type="PIRSR" id="PIRSR600223-1"/>
    </source>
</evidence>
<reference evidence="5 6" key="1">
    <citation type="submission" date="2016-01" db="EMBL/GenBank/DDBJ databases">
        <title>Whole genome sequence and analysis of Micromonospora rosaria DSM 803, which can produce antibacterial substance rosamicin.</title>
        <authorList>
            <person name="Yang H."/>
            <person name="He X."/>
            <person name="Zhu D."/>
        </authorList>
    </citation>
    <scope>NUCLEOTIDE SEQUENCE [LARGE SCALE GENOMIC DNA]</scope>
    <source>
        <strain evidence="5 6">DSM 803</strain>
    </source>
</reference>
<dbReference type="InterPro" id="IPR019533">
    <property type="entry name" value="Peptidase_S26"/>
</dbReference>
<dbReference type="InterPro" id="IPR000223">
    <property type="entry name" value="Pept_S26A_signal_pept_1"/>
</dbReference>
<proteinExistence type="inferred from homology"/>
<comment type="similarity">
    <text evidence="2">Belongs to the peptidase S26 family.</text>
</comment>
<dbReference type="EMBL" id="LRQV01000211">
    <property type="protein sequence ID" value="KXK58317.1"/>
    <property type="molecule type" value="Genomic_DNA"/>
</dbReference>
<dbReference type="PRINTS" id="PR00727">
    <property type="entry name" value="LEADERPTASE"/>
</dbReference>
<evidence type="ECO:0000313" key="6">
    <source>
        <dbReference type="Proteomes" id="UP000070620"/>
    </source>
</evidence>
<name>A0A136PIU2_9ACTN</name>
<feature type="domain" description="Peptidase S26" evidence="4">
    <location>
        <begin position="24"/>
        <end position="96"/>
    </location>
</feature>
<organism evidence="5 6">
    <name type="scientific">Micromonospora rosaria</name>
    <dbReference type="NCBI Taxonomy" id="47874"/>
    <lineage>
        <taxon>Bacteria</taxon>
        <taxon>Bacillati</taxon>
        <taxon>Actinomycetota</taxon>
        <taxon>Actinomycetes</taxon>
        <taxon>Micromonosporales</taxon>
        <taxon>Micromonosporaceae</taxon>
        <taxon>Micromonospora</taxon>
    </lineage>
</organism>
<feature type="domain" description="Peptidase S26" evidence="4">
    <location>
        <begin position="112"/>
        <end position="146"/>
    </location>
</feature>
<dbReference type="Gene3D" id="2.10.109.10">
    <property type="entry name" value="Umud Fragment, subunit A"/>
    <property type="match status" value="1"/>
</dbReference>
<dbReference type="GO" id="GO:0004252">
    <property type="term" value="F:serine-type endopeptidase activity"/>
    <property type="evidence" value="ECO:0007669"/>
    <property type="project" value="InterPro"/>
</dbReference>
<dbReference type="InterPro" id="IPR036286">
    <property type="entry name" value="LexA/Signal_pep-like_sf"/>
</dbReference>
<keyword evidence="6" id="KW-1185">Reference proteome</keyword>
<comment type="caution">
    <text evidence="5">The sequence shown here is derived from an EMBL/GenBank/DDBJ whole genome shotgun (WGS) entry which is preliminary data.</text>
</comment>
<dbReference type="Proteomes" id="UP000070620">
    <property type="component" value="Unassembled WGS sequence"/>
</dbReference>
<dbReference type="CDD" id="cd06530">
    <property type="entry name" value="S26_SPase_I"/>
    <property type="match status" value="1"/>
</dbReference>
<protein>
    <recommendedName>
        <fullName evidence="4">Peptidase S26 domain-containing protein</fullName>
    </recommendedName>
</protein>
<dbReference type="GO" id="GO:0006465">
    <property type="term" value="P:signal peptide processing"/>
    <property type="evidence" value="ECO:0007669"/>
    <property type="project" value="InterPro"/>
</dbReference>
<evidence type="ECO:0000256" key="2">
    <source>
        <dbReference type="ARBA" id="ARBA00009370"/>
    </source>
</evidence>
<sequence length="164" mass="17260">MVGLLGVVLTRSGSAVLRRRLVLVTVRGGSMLPAYRDGDRVLVRRGGTPAVGQVVVVERPIHGWHLPPLDAGAPAARIANRIWMIKRVAAVEGDPIPDGLAALLPDGVPWTHVPPGRLVLLGDNRAASMDSRHLGLFPVRRVLGAVLPGRPRPPGTPGPAPARG</sequence>
<evidence type="ECO:0000259" key="4">
    <source>
        <dbReference type="Pfam" id="PF10502"/>
    </source>
</evidence>
<evidence type="ECO:0000256" key="1">
    <source>
        <dbReference type="ARBA" id="ARBA00004401"/>
    </source>
</evidence>
<dbReference type="Pfam" id="PF10502">
    <property type="entry name" value="Peptidase_S26"/>
    <property type="match status" value="2"/>
</dbReference>
<evidence type="ECO:0000313" key="5">
    <source>
        <dbReference type="EMBL" id="KXK58317.1"/>
    </source>
</evidence>
<dbReference type="AlphaFoldDB" id="A0A136PIU2"/>
<dbReference type="PANTHER" id="PTHR43390:SF1">
    <property type="entry name" value="CHLOROPLAST PROCESSING PEPTIDASE"/>
    <property type="match status" value="1"/>
</dbReference>